<evidence type="ECO:0000313" key="5">
    <source>
        <dbReference type="EMBL" id="KAJ5080212.1"/>
    </source>
</evidence>
<dbReference type="InterPro" id="IPR056850">
    <property type="entry name" value="ARM_UBP34_24_USP9X_Y"/>
</dbReference>
<evidence type="ECO:0000256" key="3">
    <source>
        <dbReference type="ARBA" id="ARBA00022801"/>
    </source>
</evidence>
<organism evidence="5 6">
    <name type="scientific">Anaeramoeba ignava</name>
    <name type="common">Anaerobic marine amoeba</name>
    <dbReference type="NCBI Taxonomy" id="1746090"/>
    <lineage>
        <taxon>Eukaryota</taxon>
        <taxon>Metamonada</taxon>
        <taxon>Anaeramoebidae</taxon>
        <taxon>Anaeramoeba</taxon>
    </lineage>
</organism>
<name>A0A9Q0LWN5_ANAIG</name>
<dbReference type="EMBL" id="JAPDFW010000011">
    <property type="protein sequence ID" value="KAJ5080212.1"/>
    <property type="molecule type" value="Genomic_DNA"/>
</dbReference>
<accession>A0A9Q0LWN5</accession>
<comment type="caution">
    <text evidence="5">The sequence shown here is derived from an EMBL/GenBank/DDBJ whole genome shotgun (WGS) entry which is preliminary data.</text>
</comment>
<dbReference type="AlphaFoldDB" id="A0A9Q0LWN5"/>
<proteinExistence type="predicted"/>
<dbReference type="Proteomes" id="UP001149090">
    <property type="component" value="Unassembled WGS sequence"/>
</dbReference>
<dbReference type="GO" id="GO:0008233">
    <property type="term" value="F:peptidase activity"/>
    <property type="evidence" value="ECO:0007669"/>
    <property type="project" value="UniProtKB-KW"/>
</dbReference>
<dbReference type="Pfam" id="PF25010">
    <property type="entry name" value="ARM_UBP24_USP9X-Y"/>
    <property type="match status" value="1"/>
</dbReference>
<evidence type="ECO:0000256" key="2">
    <source>
        <dbReference type="ARBA" id="ARBA00022786"/>
    </source>
</evidence>
<keyword evidence="2" id="KW-0833">Ubl conjugation pathway</keyword>
<protein>
    <recommendedName>
        <fullName evidence="4">UBP34/UBP24/USP9X/USP9Y-like ARM repeat region domain-containing protein</fullName>
    </recommendedName>
</protein>
<keyword evidence="6" id="KW-1185">Reference proteome</keyword>
<evidence type="ECO:0000256" key="1">
    <source>
        <dbReference type="ARBA" id="ARBA00022670"/>
    </source>
</evidence>
<feature type="domain" description="UBP34/UBP24/USP9X/USP9Y-like ARM repeat region" evidence="4">
    <location>
        <begin position="542"/>
        <end position="768"/>
    </location>
</feature>
<sequence length="1232" mass="144823">MNENDWEEFRIDLPQKITQEIQEIEKLNNKFQQLIDNKNLDSKQNESILEFTTEVTNSFVDTLTSIGDSFNQKSKIFYEKTIPLFLTFVNLKPFETFEASNSLQFIYQEIILKCIRNFNFDKYKNQKDVKPSLLENALIKKSFKMNFSGQIWTNSTVYSQLEFEDLKTSLYLIENIQFFGSFAGFDLFLNEISSSKSLKLIHIEKMTEIIDRNYFNFDLGFQTHFNEIFVQSVISRLRSFKPEIYQEETQSLFNIFAFFQKKIPILSTDTKINTNSLTAKIEIFINFLLSKSGIEKKNIFFQELDKELESITTKIQDIKEAKLEENCQTFQNIAVALFQYYISTVFDGCCENQLKSNFAKYLKTLLVWLLKYGIFPNELINQIWIFLVNDYLPSKINDTKSMEIMNLFTKIVSFLTTENLSELNNLFQDLEISHPDSRLVSFIDSITRKAIRNKNLNNRNSAKSIEVYLNKISKESKDNIPEKQLISEIEQINIEGFGLLTLWKLLNTVYTGRNLGSQIKKTFQEILFLGECGIYRDYFKLVCLKNLLKRQDIPSSLDLLNEILSFVDPNKSNAKDLNKLSWVEFINAEKKYHLIDLIIEDLSTYYDFSIIEFQKMKGVSEEKFAYHEPFDANAKCLAGNFSHADEIRKRLEFLECLLEKPKITLTFLQINKIWDIIITKHITKTEIDIFFQWLEKLIKENSESGNDEQQSVFEVGKIQSKEINNLATKSTNSIQTDILKKLFTNNICGLDPAHLYPSQFEVFREYFLFHNKENSAIIPLEEDSHRYKVGFEHLLNIISSAIDNSVGQHAIDFCVQLFLSISTQETRKDQFSFLETCMEKFREVSHKYKTESKIQPKETRQSKTKSIMQNSFLVYDPTEITELRIIRFISLFKEFVIQYDEKFSYFKFTEELLPHISRIGFESIKVQIRTENTLCFSFKTYTHIPLLSIVNLVSEIMEIPVNELDSDTCVLSFTRVPNGHPDSISEITQNTQQMKETSVGCFVKMKKLNILSSKTKSYFTANARFPALFLLYEENFDHLVTLWNFSHLIASETFELISLLPTNFRFVEPLFNVSSTIPPPAHIPPNVLKKKADMDEYFKEKSKRKKQNDKQIENPNKTQTEELQNDTIQWDFINKNNFYKLLYQLQTMQLFFFHKEDLCKEKYHFFHFKNYNWCEALFAKGGVDHLITIFTDIVNYFHKKMEELEKKKLSEEQLENKHFSTNFQSGKISELE</sequence>
<keyword evidence="3" id="KW-0378">Hydrolase</keyword>
<keyword evidence="1" id="KW-0645">Protease</keyword>
<reference evidence="5" key="1">
    <citation type="submission" date="2022-10" db="EMBL/GenBank/DDBJ databases">
        <title>Novel sulphate-reducing endosymbionts in the free-living metamonad Anaeramoeba.</title>
        <authorList>
            <person name="Jerlstrom-Hultqvist J."/>
            <person name="Cepicka I."/>
            <person name="Gallot-Lavallee L."/>
            <person name="Salas-Leiva D."/>
            <person name="Curtis B.A."/>
            <person name="Zahonova K."/>
            <person name="Pipaliya S."/>
            <person name="Dacks J."/>
            <person name="Roger A.J."/>
        </authorList>
    </citation>
    <scope>NUCLEOTIDE SEQUENCE</scope>
    <source>
        <strain evidence="5">BMAN</strain>
    </source>
</reference>
<evidence type="ECO:0000259" key="4">
    <source>
        <dbReference type="Pfam" id="PF25010"/>
    </source>
</evidence>
<gene>
    <name evidence="5" type="ORF">M0811_03696</name>
</gene>
<dbReference type="GO" id="GO:0006508">
    <property type="term" value="P:proteolysis"/>
    <property type="evidence" value="ECO:0007669"/>
    <property type="project" value="UniProtKB-KW"/>
</dbReference>
<evidence type="ECO:0000313" key="6">
    <source>
        <dbReference type="Proteomes" id="UP001149090"/>
    </source>
</evidence>